<dbReference type="Gramene" id="Ma08_t33000.1">
    <property type="protein sequence ID" value="Ma08_p33000.1"/>
    <property type="gene ID" value="Ma08_g33000"/>
</dbReference>
<keyword evidence="4" id="KW-1185">Reference proteome</keyword>
<evidence type="ECO:0000256" key="2">
    <source>
        <dbReference type="ARBA" id="ARBA00022840"/>
    </source>
</evidence>
<dbReference type="EnsemblPlants" id="Ma08_t33000.1">
    <property type="protein sequence ID" value="Ma08_p33000.1"/>
    <property type="gene ID" value="Ma08_g33000"/>
</dbReference>
<evidence type="ECO:0000313" key="3">
    <source>
        <dbReference type="EnsemblPlants" id="Ma08_p33000.1"/>
    </source>
</evidence>
<dbReference type="PANTHER" id="PTHR43204:SF1">
    <property type="entry name" value="ABC TRANSPORTER I FAMILY MEMBER 6, CHLOROPLASTIC"/>
    <property type="match status" value="1"/>
</dbReference>
<dbReference type="GO" id="GO:0005524">
    <property type="term" value="F:ATP binding"/>
    <property type="evidence" value="ECO:0007669"/>
    <property type="project" value="UniProtKB-KW"/>
</dbReference>
<keyword evidence="1" id="KW-0547">Nucleotide-binding</keyword>
<evidence type="ECO:0000256" key="1">
    <source>
        <dbReference type="ARBA" id="ARBA00022741"/>
    </source>
</evidence>
<dbReference type="Proteomes" id="UP000012960">
    <property type="component" value="Unplaced"/>
</dbReference>
<sequence>MITHYKRLLDYINPSYVHIVEDGMIVKTGDVSLANQLEREATEGCPCHNCRAGI</sequence>
<reference evidence="3" key="1">
    <citation type="submission" date="2021-05" db="UniProtKB">
        <authorList>
            <consortium name="EnsemblPlants"/>
        </authorList>
    </citation>
    <scope>IDENTIFICATION</scope>
    <source>
        <strain evidence="3">subsp. malaccensis</strain>
    </source>
</reference>
<accession>A0A804KDH9</accession>
<dbReference type="PANTHER" id="PTHR43204">
    <property type="entry name" value="ABC TRANSPORTER I FAMILY MEMBER 6, CHLOROPLASTIC"/>
    <property type="match status" value="1"/>
</dbReference>
<protein>
    <submittedName>
        <fullName evidence="3">Uncharacterized protein</fullName>
    </submittedName>
</protein>
<evidence type="ECO:0000313" key="4">
    <source>
        <dbReference type="Proteomes" id="UP000012960"/>
    </source>
</evidence>
<name>A0A804KDH9_MUSAM</name>
<keyword evidence="2" id="KW-0067">ATP-binding</keyword>
<dbReference type="InterPro" id="IPR010230">
    <property type="entry name" value="FeS-cluster_ATPase_SufC"/>
</dbReference>
<organism evidence="3 4">
    <name type="scientific">Musa acuminata subsp. malaccensis</name>
    <name type="common">Wild banana</name>
    <name type="synonym">Musa malaccensis</name>
    <dbReference type="NCBI Taxonomy" id="214687"/>
    <lineage>
        <taxon>Eukaryota</taxon>
        <taxon>Viridiplantae</taxon>
        <taxon>Streptophyta</taxon>
        <taxon>Embryophyta</taxon>
        <taxon>Tracheophyta</taxon>
        <taxon>Spermatophyta</taxon>
        <taxon>Magnoliopsida</taxon>
        <taxon>Liliopsida</taxon>
        <taxon>Zingiberales</taxon>
        <taxon>Musaceae</taxon>
        <taxon>Musa</taxon>
    </lineage>
</organism>
<proteinExistence type="predicted"/>
<dbReference type="AlphaFoldDB" id="A0A804KDH9"/>
<dbReference type="InParanoid" id="A0A804KDH9"/>